<dbReference type="InterPro" id="IPR029069">
    <property type="entry name" value="HotDog_dom_sf"/>
</dbReference>
<dbReference type="EMBL" id="MHWZ01000017">
    <property type="protein sequence ID" value="OHB17574.1"/>
    <property type="molecule type" value="Genomic_DNA"/>
</dbReference>
<dbReference type="STRING" id="1802782.A2544_00715"/>
<dbReference type="Pfam" id="PF01575">
    <property type="entry name" value="MaoC_dehydratas"/>
    <property type="match status" value="1"/>
</dbReference>
<evidence type="ECO:0000259" key="1">
    <source>
        <dbReference type="Pfam" id="PF01575"/>
    </source>
</evidence>
<dbReference type="Gene3D" id="3.10.129.10">
    <property type="entry name" value="Hotdog Thioesterase"/>
    <property type="match status" value="1"/>
</dbReference>
<comment type="caution">
    <text evidence="2">The sequence shown here is derived from an EMBL/GenBank/DDBJ whole genome shotgun (WGS) entry which is preliminary data.</text>
</comment>
<reference evidence="2 3" key="1">
    <citation type="journal article" date="2016" name="Nat. Commun.">
        <title>Thousands of microbial genomes shed light on interconnected biogeochemical processes in an aquifer system.</title>
        <authorList>
            <person name="Anantharaman K."/>
            <person name="Brown C.T."/>
            <person name="Hug L.A."/>
            <person name="Sharon I."/>
            <person name="Castelle C.J."/>
            <person name="Probst A.J."/>
            <person name="Thomas B.C."/>
            <person name="Singh A."/>
            <person name="Wilkins M.J."/>
            <person name="Karaoz U."/>
            <person name="Brodie E.L."/>
            <person name="Williams K.H."/>
            <person name="Hubbard S.S."/>
            <person name="Banfield J.F."/>
        </authorList>
    </citation>
    <scope>NUCLEOTIDE SEQUENCE [LARGE SCALE GENOMIC DNA]</scope>
</reference>
<evidence type="ECO:0000313" key="3">
    <source>
        <dbReference type="Proteomes" id="UP000176868"/>
    </source>
</evidence>
<dbReference type="Proteomes" id="UP000176868">
    <property type="component" value="Unassembled WGS sequence"/>
</dbReference>
<evidence type="ECO:0000313" key="2">
    <source>
        <dbReference type="EMBL" id="OHB17574.1"/>
    </source>
</evidence>
<accession>A0A1G2V7F9</accession>
<dbReference type="InterPro" id="IPR002539">
    <property type="entry name" value="MaoC-like_dom"/>
</dbReference>
<dbReference type="SUPFAM" id="SSF54637">
    <property type="entry name" value="Thioesterase/thiol ester dehydrase-isomerase"/>
    <property type="match status" value="1"/>
</dbReference>
<dbReference type="CDD" id="cd03441">
    <property type="entry name" value="R_hydratase_like"/>
    <property type="match status" value="1"/>
</dbReference>
<gene>
    <name evidence="2" type="ORF">A2544_00715</name>
</gene>
<feature type="domain" description="MaoC-like" evidence="1">
    <location>
        <begin position="14"/>
        <end position="86"/>
    </location>
</feature>
<dbReference type="AlphaFoldDB" id="A0A1G2V7F9"/>
<sequence>MNTSWEWAKEFPPASEEAIRGFAASIGDNNPIHHDNIAAINGGLRKIVAPGLMVMGFLSAAIAEEIPGVMISEINRLQFKRPLYPGVSPTVLCAREHEHGRLVQLRFEIRDNGEGVIARGSCTLVLPPESS</sequence>
<protein>
    <recommendedName>
        <fullName evidence="1">MaoC-like domain-containing protein</fullName>
    </recommendedName>
</protein>
<proteinExistence type="predicted"/>
<name>A0A1G2V7F9_9BACT</name>
<organism evidence="2 3">
    <name type="scientific">Candidatus Zambryskibacteria bacterium RIFOXYD2_FULL_43_10</name>
    <dbReference type="NCBI Taxonomy" id="1802782"/>
    <lineage>
        <taxon>Bacteria</taxon>
        <taxon>Candidatus Zambryskiibacteriota</taxon>
    </lineage>
</organism>